<proteinExistence type="predicted"/>
<dbReference type="RefSeq" id="WP_010602414.1">
    <property type="nucleotide sequence ID" value="NZ_JAPJUH010000002.1"/>
</dbReference>
<gene>
    <name evidence="2" type="ORF">OQZ29_08025</name>
</gene>
<keyword evidence="1" id="KW-0732">Signal</keyword>
<sequence length="117" mass="13289">MKKLLISAALAACFALGNAKAQTVNGVRVSEIKSDYIQVKSVKRTFSDKVFISLEYGQNVPHIEDSYVKDDNGKRMEFDSALQFVNSLKHSNFELFQVFSEQAGADYSRHVYVFKRK</sequence>
<dbReference type="EMBL" id="JAPJUH010000002">
    <property type="protein sequence ID" value="MCX3264689.1"/>
    <property type="molecule type" value="Genomic_DNA"/>
</dbReference>
<name>A0A9X3I968_9SPHI</name>
<organism evidence="2 3">
    <name type="scientific">Pedobacter agri</name>
    <dbReference type="NCBI Taxonomy" id="454586"/>
    <lineage>
        <taxon>Bacteria</taxon>
        <taxon>Pseudomonadati</taxon>
        <taxon>Bacteroidota</taxon>
        <taxon>Sphingobacteriia</taxon>
        <taxon>Sphingobacteriales</taxon>
        <taxon>Sphingobacteriaceae</taxon>
        <taxon>Pedobacter</taxon>
    </lineage>
</organism>
<comment type="caution">
    <text evidence="2">The sequence shown here is derived from an EMBL/GenBank/DDBJ whole genome shotgun (WGS) entry which is preliminary data.</text>
</comment>
<evidence type="ECO:0000313" key="3">
    <source>
        <dbReference type="Proteomes" id="UP001142592"/>
    </source>
</evidence>
<feature type="signal peptide" evidence="1">
    <location>
        <begin position="1"/>
        <end position="21"/>
    </location>
</feature>
<accession>A0A9X3I968</accession>
<protein>
    <submittedName>
        <fullName evidence="2">Uncharacterized protein</fullName>
    </submittedName>
</protein>
<keyword evidence="3" id="KW-1185">Reference proteome</keyword>
<evidence type="ECO:0000313" key="2">
    <source>
        <dbReference type="EMBL" id="MCX3264689.1"/>
    </source>
</evidence>
<dbReference type="Proteomes" id="UP001142592">
    <property type="component" value="Unassembled WGS sequence"/>
</dbReference>
<feature type="chain" id="PRO_5040927584" evidence="1">
    <location>
        <begin position="22"/>
        <end position="117"/>
    </location>
</feature>
<evidence type="ECO:0000256" key="1">
    <source>
        <dbReference type="SAM" id="SignalP"/>
    </source>
</evidence>
<dbReference type="AlphaFoldDB" id="A0A9X3I968"/>
<reference evidence="2" key="1">
    <citation type="submission" date="2022-11" db="EMBL/GenBank/DDBJ databases">
        <authorList>
            <person name="Graham C."/>
            <person name="Newman J.D."/>
        </authorList>
    </citation>
    <scope>NUCLEOTIDE SEQUENCE</scope>
    <source>
        <strain evidence="2">DSM 19486</strain>
    </source>
</reference>